<dbReference type="Gene3D" id="1.10.3720.10">
    <property type="entry name" value="MetI-like"/>
    <property type="match status" value="1"/>
</dbReference>
<keyword evidence="2 7" id="KW-0813">Transport</keyword>
<name>A0ABT2Y467_9MOLU</name>
<keyword evidence="4 7" id="KW-0812">Transmembrane</keyword>
<keyword evidence="6 7" id="KW-0472">Membrane</keyword>
<evidence type="ECO:0000256" key="3">
    <source>
        <dbReference type="ARBA" id="ARBA00022475"/>
    </source>
</evidence>
<comment type="similarity">
    <text evidence="7">Belongs to the binding-protein-dependent transport system permease family.</text>
</comment>
<keyword evidence="10" id="KW-1185">Reference proteome</keyword>
<keyword evidence="5 7" id="KW-1133">Transmembrane helix</keyword>
<accession>A0ABT2Y467</accession>
<feature type="transmembrane region" description="Helical" evidence="7">
    <location>
        <begin position="153"/>
        <end position="174"/>
    </location>
</feature>
<dbReference type="EMBL" id="JAOVQM010000001">
    <property type="protein sequence ID" value="MCV2231526.1"/>
    <property type="molecule type" value="Genomic_DNA"/>
</dbReference>
<dbReference type="PANTHER" id="PTHR43744:SF1">
    <property type="entry name" value="BINDING-PROTEIN-DEPENDENT TRANSPORT SYSTEMS INNER MEMBRANE COMPONENT"/>
    <property type="match status" value="1"/>
</dbReference>
<evidence type="ECO:0000256" key="6">
    <source>
        <dbReference type="ARBA" id="ARBA00023136"/>
    </source>
</evidence>
<feature type="transmembrane region" description="Helical" evidence="7">
    <location>
        <begin position="251"/>
        <end position="275"/>
    </location>
</feature>
<dbReference type="Proteomes" id="UP001177160">
    <property type="component" value="Unassembled WGS sequence"/>
</dbReference>
<dbReference type="PROSITE" id="PS50928">
    <property type="entry name" value="ABC_TM1"/>
    <property type="match status" value="1"/>
</dbReference>
<feature type="transmembrane region" description="Helical" evidence="7">
    <location>
        <begin position="21"/>
        <end position="44"/>
    </location>
</feature>
<organism evidence="9 10">
    <name type="scientific">Paracholeplasma manati</name>
    <dbReference type="NCBI Taxonomy" id="591373"/>
    <lineage>
        <taxon>Bacteria</taxon>
        <taxon>Bacillati</taxon>
        <taxon>Mycoplasmatota</taxon>
        <taxon>Mollicutes</taxon>
        <taxon>Acholeplasmatales</taxon>
        <taxon>Acholeplasmataceae</taxon>
        <taxon>Paracholeplasma</taxon>
    </lineage>
</organism>
<sequence>MASFNQTKINPQSFHYSQIKFLIYLVPLAIVMMLPIIYIVSTAFKPMDELFAYPPRFFVINPTLNNFVNLFRQTSQSGIPFSRYIFNSIVVSSVGVTLTILITSMAAYGLSKLKFKIKKPLFVINQYALMFVSVAVTIPRFLIIVNIGLYDTFWAHILPLLAMPVGLFLVKQFVDQVPDALLEAAKIDGATEYQIFWHVVIPIIKPALATVAILAFQTFWNNEVTSQLYITNDSNKTISFFLSTITSGSGVAGAGMSAAASLIMFLPNIIFFILIQNKVMDTMAHSGIK</sequence>
<dbReference type="PANTHER" id="PTHR43744">
    <property type="entry name" value="ABC TRANSPORTER PERMEASE PROTEIN MG189-RELATED-RELATED"/>
    <property type="match status" value="1"/>
</dbReference>
<reference evidence="9" key="1">
    <citation type="submission" date="2022-09" db="EMBL/GenBank/DDBJ databases">
        <title>Novel Mycoplasma species identified in domestic and wild animals.</title>
        <authorList>
            <person name="Volokhov D.V."/>
            <person name="Furtak V.A."/>
            <person name="Zagorodnyaya T.A."/>
        </authorList>
    </citation>
    <scope>NUCLEOTIDE SEQUENCE</scope>
    <source>
        <strain evidence="9">Oakley</strain>
    </source>
</reference>
<keyword evidence="3" id="KW-1003">Cell membrane</keyword>
<gene>
    <name evidence="9" type="ORF">N7548_01615</name>
</gene>
<evidence type="ECO:0000256" key="2">
    <source>
        <dbReference type="ARBA" id="ARBA00022448"/>
    </source>
</evidence>
<evidence type="ECO:0000256" key="5">
    <source>
        <dbReference type="ARBA" id="ARBA00022989"/>
    </source>
</evidence>
<feature type="transmembrane region" description="Helical" evidence="7">
    <location>
        <begin position="122"/>
        <end position="147"/>
    </location>
</feature>
<comment type="subcellular location">
    <subcellularLocation>
        <location evidence="1 7">Cell membrane</location>
        <topology evidence="1 7">Multi-pass membrane protein</topology>
    </subcellularLocation>
</comment>
<feature type="transmembrane region" description="Helical" evidence="7">
    <location>
        <begin position="84"/>
        <end position="110"/>
    </location>
</feature>
<evidence type="ECO:0000259" key="8">
    <source>
        <dbReference type="PROSITE" id="PS50928"/>
    </source>
</evidence>
<evidence type="ECO:0000313" key="9">
    <source>
        <dbReference type="EMBL" id="MCV2231526.1"/>
    </source>
</evidence>
<comment type="caution">
    <text evidence="9">The sequence shown here is derived from an EMBL/GenBank/DDBJ whole genome shotgun (WGS) entry which is preliminary data.</text>
</comment>
<dbReference type="Pfam" id="PF00528">
    <property type="entry name" value="BPD_transp_1"/>
    <property type="match status" value="1"/>
</dbReference>
<dbReference type="RefSeq" id="WP_263607648.1">
    <property type="nucleotide sequence ID" value="NZ_JAOVQM010000001.1"/>
</dbReference>
<proteinExistence type="inferred from homology"/>
<evidence type="ECO:0000256" key="7">
    <source>
        <dbReference type="RuleBase" id="RU363032"/>
    </source>
</evidence>
<evidence type="ECO:0000313" key="10">
    <source>
        <dbReference type="Proteomes" id="UP001177160"/>
    </source>
</evidence>
<evidence type="ECO:0000256" key="4">
    <source>
        <dbReference type="ARBA" id="ARBA00022692"/>
    </source>
</evidence>
<feature type="domain" description="ABC transmembrane type-1" evidence="8">
    <location>
        <begin position="85"/>
        <end position="275"/>
    </location>
</feature>
<protein>
    <submittedName>
        <fullName evidence="9">Carbohydrate ABC transporter permease</fullName>
    </submittedName>
</protein>
<dbReference type="SUPFAM" id="SSF161098">
    <property type="entry name" value="MetI-like"/>
    <property type="match status" value="1"/>
</dbReference>
<dbReference type="CDD" id="cd06261">
    <property type="entry name" value="TM_PBP2"/>
    <property type="match status" value="1"/>
</dbReference>
<evidence type="ECO:0000256" key="1">
    <source>
        <dbReference type="ARBA" id="ARBA00004651"/>
    </source>
</evidence>
<feature type="transmembrane region" description="Helical" evidence="7">
    <location>
        <begin position="195"/>
        <end position="220"/>
    </location>
</feature>
<dbReference type="InterPro" id="IPR000515">
    <property type="entry name" value="MetI-like"/>
</dbReference>
<dbReference type="InterPro" id="IPR035906">
    <property type="entry name" value="MetI-like_sf"/>
</dbReference>